<dbReference type="InterPro" id="IPR011990">
    <property type="entry name" value="TPR-like_helical_dom_sf"/>
</dbReference>
<proteinExistence type="predicted"/>
<feature type="compositionally biased region" description="Polar residues" evidence="1">
    <location>
        <begin position="828"/>
        <end position="844"/>
    </location>
</feature>
<feature type="region of interest" description="Disordered" evidence="1">
    <location>
        <begin position="262"/>
        <end position="375"/>
    </location>
</feature>
<dbReference type="SUPFAM" id="SSF48452">
    <property type="entry name" value="TPR-like"/>
    <property type="match status" value="1"/>
</dbReference>
<comment type="caution">
    <text evidence="2">The sequence shown here is derived from an EMBL/GenBank/DDBJ whole genome shotgun (WGS) entry which is preliminary data.</text>
</comment>
<reference evidence="2 3" key="1">
    <citation type="submission" date="2017-08" db="EMBL/GenBank/DDBJ databases">
        <title>Acidophilic green algal genome provides insights into adaptation to an acidic environment.</title>
        <authorList>
            <person name="Hirooka S."/>
            <person name="Hirose Y."/>
            <person name="Kanesaki Y."/>
            <person name="Higuchi S."/>
            <person name="Fujiwara T."/>
            <person name="Onuma R."/>
            <person name="Era A."/>
            <person name="Ohbayashi R."/>
            <person name="Uzuka A."/>
            <person name="Nozaki H."/>
            <person name="Yoshikawa H."/>
            <person name="Miyagishima S.Y."/>
        </authorList>
    </citation>
    <scope>NUCLEOTIDE SEQUENCE [LARGE SCALE GENOMIC DNA]</scope>
    <source>
        <strain evidence="2 3">NIES-2499</strain>
    </source>
</reference>
<dbReference type="Gene3D" id="1.25.40.10">
    <property type="entry name" value="Tetratricopeptide repeat domain"/>
    <property type="match status" value="2"/>
</dbReference>
<feature type="compositionally biased region" description="Polar residues" evidence="1">
    <location>
        <begin position="200"/>
        <end position="238"/>
    </location>
</feature>
<accession>A0A250X1Y2</accession>
<dbReference type="AlphaFoldDB" id="A0A250X1Y2"/>
<evidence type="ECO:0000313" key="2">
    <source>
        <dbReference type="EMBL" id="GAX77087.1"/>
    </source>
</evidence>
<feature type="compositionally biased region" description="Low complexity" evidence="1">
    <location>
        <begin position="333"/>
        <end position="352"/>
    </location>
</feature>
<evidence type="ECO:0000256" key="1">
    <source>
        <dbReference type="SAM" id="MobiDB-lite"/>
    </source>
</evidence>
<dbReference type="PANTHER" id="PTHR46082:SF6">
    <property type="entry name" value="AAA+ ATPASE DOMAIN-CONTAINING PROTEIN-RELATED"/>
    <property type="match status" value="1"/>
</dbReference>
<dbReference type="OrthoDB" id="771227at2759"/>
<feature type="region of interest" description="Disordered" evidence="1">
    <location>
        <begin position="146"/>
        <end position="238"/>
    </location>
</feature>
<dbReference type="EMBL" id="BEGY01000022">
    <property type="protein sequence ID" value="GAX77087.1"/>
    <property type="molecule type" value="Genomic_DNA"/>
</dbReference>
<keyword evidence="3" id="KW-1185">Reference proteome</keyword>
<gene>
    <name evidence="2" type="ORF">CEUSTIGMA_g4533.t1</name>
</gene>
<dbReference type="InterPro" id="IPR053137">
    <property type="entry name" value="NLR-like"/>
</dbReference>
<feature type="region of interest" description="Disordered" evidence="1">
    <location>
        <begin position="63"/>
        <end position="87"/>
    </location>
</feature>
<evidence type="ECO:0008006" key="4">
    <source>
        <dbReference type="Google" id="ProtNLM"/>
    </source>
</evidence>
<protein>
    <recommendedName>
        <fullName evidence="4">Heterokaryon incompatibility domain-containing protein</fullName>
    </recommendedName>
</protein>
<dbReference type="PANTHER" id="PTHR46082">
    <property type="entry name" value="ATP/GTP-BINDING PROTEIN-RELATED"/>
    <property type="match status" value="1"/>
</dbReference>
<evidence type="ECO:0000313" key="3">
    <source>
        <dbReference type="Proteomes" id="UP000232323"/>
    </source>
</evidence>
<name>A0A250X1Y2_9CHLO</name>
<sequence length="1169" mass="129406">MQKKIECWKDRAKAVQAAREKEKTLPVLLEEPSTHDEEVYNQELRLNCRKPLVFWSKSLRTLSPGSGRTGGRPHTTEGVGRSSKLPPSIRDVVMSSSTHLLRRDIMTIEAFNQMNAPPNTDLIALSCLPQAVLTDKEGQRRLSIQKYHNLQRQRGIGPRRSMSPPKSPADNKQRSYSYGTEGLNAQPLRESTEGFLQRLRSPSGTRLLKSSPTVIRGGSSTLLRPQTTGGNMRPQSRSSVDVFLTPESDMFNMASNLGIIPDSSLDRGNKRPSTSPFGAGVNRFIRNNKATPSAPTPLVRKGGLDLELPPAPSVRQRKSNAGGDESPTSTLVRSPTSSRLPSSMSLRLPSSSTVQGSRSSMSGVRQSMSGAHQQTAASLAAEKAAALRAANVFAQPQTLGVSLSMLKRLVGTLSDNSLTSSEVVAELIIPETERLHCRYTDILPDNDGMLAPPQFYISHSWKGNFSEMVEAITNLVSIRVPKISPEDAYVWIDIFCLNMHEPVSPDPNLIREIISSCERTLLILDKDGAAILSTTCLWEIWVSACLDRFDRGRLVVVPSHWSWPSLTSAFSLMDLASSPGPSSLTWGASLGVRERDRRQFLMEMSRYGDLGVLTQDLRDAILIGAKRELQRAETEHNRSPRWFVNAANTAALVLFQRKQYIETDEVLRQVTRTFEKVSGRGIPDLEILLTRLHIALNQAERMDVSEAEGMLQEVLVNCTDTLNNEAIFLGTVNAHALLLCSSPGSFTKGEMITRKNLEDTEKYFGKSHPLYMMGLLQLATVSASQHLVKQSEECARVMLDICMDREPLLAVPIHFIIAALDETRSNSRSLTSAMPQSSLPSSPAKQLVPTKLQPWEKERMSKTKDVVPEQRVVPLLAPDEEVTCREHCIALEDAASAVHVLAHCQWLGNRLPAALRLAEEAVNCRQLIFPESHPSTLESQLLLVNILVAMERLLEAEQKLEVVTKKMVKILGADHPKTLAALGQLADLHRELDHHHQASKVESQILEAGENLVSHNKVMDRVRNVSAICALLATRDRLLEKASLLMAKVLLVYREKVGAEHKLTRLTKAQLIEIVEKEKVLGQRALALGRAGSTDDFKTAEVMFKQAFAVGKMINPNSDHTQVIEGLIEAQFAQGKVHEAQKTLRSSGLELGDAIATSYLRWLNKDQEK</sequence>
<organism evidence="2 3">
    <name type="scientific">Chlamydomonas eustigma</name>
    <dbReference type="NCBI Taxonomy" id="1157962"/>
    <lineage>
        <taxon>Eukaryota</taxon>
        <taxon>Viridiplantae</taxon>
        <taxon>Chlorophyta</taxon>
        <taxon>core chlorophytes</taxon>
        <taxon>Chlorophyceae</taxon>
        <taxon>CS clade</taxon>
        <taxon>Chlamydomonadales</taxon>
        <taxon>Chlamydomonadaceae</taxon>
        <taxon>Chlamydomonas</taxon>
    </lineage>
</organism>
<dbReference type="Proteomes" id="UP000232323">
    <property type="component" value="Unassembled WGS sequence"/>
</dbReference>
<feature type="compositionally biased region" description="Polar residues" evidence="1">
    <location>
        <begin position="353"/>
        <end position="375"/>
    </location>
</feature>
<feature type="region of interest" description="Disordered" evidence="1">
    <location>
        <begin position="828"/>
        <end position="848"/>
    </location>
</feature>